<dbReference type="Proteomes" id="UP001565927">
    <property type="component" value="Unassembled WGS sequence"/>
</dbReference>
<keyword evidence="2" id="KW-0067">ATP-binding</keyword>
<evidence type="ECO:0000313" key="3">
    <source>
        <dbReference type="Proteomes" id="UP001565927"/>
    </source>
</evidence>
<dbReference type="EMBL" id="JBGFTU010000016">
    <property type="protein sequence ID" value="MEZ0165954.1"/>
    <property type="molecule type" value="Genomic_DNA"/>
</dbReference>
<gene>
    <name evidence="2" type="ORF">AB2L27_14435</name>
</gene>
<dbReference type="SUPFAM" id="SSF52540">
    <property type="entry name" value="P-loop containing nucleoside triphosphate hydrolases"/>
    <property type="match status" value="1"/>
</dbReference>
<sequence>MSLVRRTAAQLQDELPSGSVVETLMEQLFHTAGHGPSPSEVASWRASLPVLVTDLVVAGLGDVEVLLEHSLPLTSKRADVVLAGVHPTTGNPSYVVVELKQWSSAHRFEGNPDLVVVPGMPGPPKLHPVRQVRGYVDYLLDFTRALEFAPEAVAGVAYLHNATRPGAVADLQDYEMSRSGRLFTGADRDAFQSYLCSRLAPGTSGGPAADELLGSKVAPSRQLLAVAADEIRDRERFHLVGEQQEAVDLVVHQVKQAKAGNGKRIIVVTGGPGSGKSVIALSLLGELSRKGSAVLHATGSKSFTQTLRKVAGYRSRRVQSMFKYFNQFTTAEPNDLDVLILDEAHRIRETSVDRYTRAELRTGRPQIDELIAAARVPVFLLDQHQVVRPGELGSLEEISRHAERLGLDVVTVPLDAQFRCGGSAEYVRWVQRLLGLDDTGPRDWAGDEKFEVVVASSPHEMEAFLAAKRTEGYSARMSAGYCWPWSDPTPEGTLRTDVVIGDWERPWNVKGDRPVGEAPAAALWATQDGGFGQVGCVYTAQGFEYDWSGVIIGPDLVWRDGGFRSVRAANRDPDFRSAKKVSDAEFDRLVRNVYKVLLTRGMVGTVLYSTDEETRERLEAMTAGRHAPE</sequence>
<dbReference type="SMART" id="SM00382">
    <property type="entry name" value="AAA"/>
    <property type="match status" value="1"/>
</dbReference>
<evidence type="ECO:0000313" key="2">
    <source>
        <dbReference type="EMBL" id="MEZ0165954.1"/>
    </source>
</evidence>
<dbReference type="RefSeq" id="WP_370442177.1">
    <property type="nucleotide sequence ID" value="NZ_JBGFTU010000016.1"/>
</dbReference>
<dbReference type="Pfam" id="PF09848">
    <property type="entry name" value="SLFN-g3_helicase"/>
    <property type="match status" value="1"/>
</dbReference>
<evidence type="ECO:0000259" key="1">
    <source>
        <dbReference type="SMART" id="SM00382"/>
    </source>
</evidence>
<accession>A0ABV4H3S6</accession>
<protein>
    <submittedName>
        <fullName evidence="2">DNA/RNA helicase domain-containing protein</fullName>
    </submittedName>
</protein>
<keyword evidence="2" id="KW-0347">Helicase</keyword>
<proteinExistence type="predicted"/>
<dbReference type="CDD" id="cd00009">
    <property type="entry name" value="AAA"/>
    <property type="match status" value="1"/>
</dbReference>
<dbReference type="GO" id="GO:0004386">
    <property type="term" value="F:helicase activity"/>
    <property type="evidence" value="ECO:0007669"/>
    <property type="project" value="UniProtKB-KW"/>
</dbReference>
<organism evidence="2 3">
    <name type="scientific">Kineococcus halophytocola</name>
    <dbReference type="NCBI Taxonomy" id="3234027"/>
    <lineage>
        <taxon>Bacteria</taxon>
        <taxon>Bacillati</taxon>
        <taxon>Actinomycetota</taxon>
        <taxon>Actinomycetes</taxon>
        <taxon>Kineosporiales</taxon>
        <taxon>Kineosporiaceae</taxon>
        <taxon>Kineococcus</taxon>
    </lineage>
</organism>
<keyword evidence="3" id="KW-1185">Reference proteome</keyword>
<feature type="domain" description="AAA+ ATPase" evidence="1">
    <location>
        <begin position="262"/>
        <end position="391"/>
    </location>
</feature>
<dbReference type="Gene3D" id="3.40.50.300">
    <property type="entry name" value="P-loop containing nucleotide triphosphate hydrolases"/>
    <property type="match status" value="1"/>
</dbReference>
<dbReference type="InterPro" id="IPR003593">
    <property type="entry name" value="AAA+_ATPase"/>
</dbReference>
<name>A0ABV4H3S6_9ACTN</name>
<dbReference type="InterPro" id="IPR027417">
    <property type="entry name" value="P-loop_NTPase"/>
</dbReference>
<dbReference type="InterPro" id="IPR018647">
    <property type="entry name" value="SLFN_3-like_DNA/RNA_helicase"/>
</dbReference>
<reference evidence="2 3" key="1">
    <citation type="submission" date="2024-07" db="EMBL/GenBank/DDBJ databases">
        <authorList>
            <person name="Thanompreechachai J."/>
            <person name="Duangmal K."/>
        </authorList>
    </citation>
    <scope>NUCLEOTIDE SEQUENCE [LARGE SCALE GENOMIC DNA]</scope>
    <source>
        <strain evidence="2 3">LSe6-4</strain>
    </source>
</reference>
<comment type="caution">
    <text evidence="2">The sequence shown here is derived from an EMBL/GenBank/DDBJ whole genome shotgun (WGS) entry which is preliminary data.</text>
</comment>
<keyword evidence="2" id="KW-0378">Hydrolase</keyword>
<keyword evidence="2" id="KW-0547">Nucleotide-binding</keyword>